<dbReference type="Proteomes" id="UP000809587">
    <property type="component" value="Unassembled WGS sequence"/>
</dbReference>
<dbReference type="SUPFAM" id="SSF53167">
    <property type="entry name" value="Purine and uridine phosphorylases"/>
    <property type="match status" value="1"/>
</dbReference>
<dbReference type="InterPro" id="IPR035994">
    <property type="entry name" value="Nucleoside_phosphorylase_sf"/>
</dbReference>
<organism evidence="3 4">
    <name type="scientific">Micromonospora humidisoli</name>
    <dbReference type="NCBI Taxonomy" id="2807622"/>
    <lineage>
        <taxon>Bacteria</taxon>
        <taxon>Bacillati</taxon>
        <taxon>Actinomycetota</taxon>
        <taxon>Actinomycetes</taxon>
        <taxon>Micromonosporales</taxon>
        <taxon>Micromonosporaceae</taxon>
        <taxon>Micromonospora</taxon>
    </lineage>
</organism>
<dbReference type="PANTHER" id="PTHR46832">
    <property type="entry name" value="5'-METHYLTHIOADENOSINE/S-ADENOSYLHOMOCYSTEINE NUCLEOSIDASE"/>
    <property type="match status" value="1"/>
</dbReference>
<feature type="transmembrane region" description="Helical" evidence="1">
    <location>
        <begin position="132"/>
        <end position="154"/>
    </location>
</feature>
<protein>
    <recommendedName>
        <fullName evidence="2">Nucleoside phosphorylase domain-containing protein</fullName>
    </recommendedName>
</protein>
<feature type="transmembrane region" description="Helical" evidence="1">
    <location>
        <begin position="106"/>
        <end position="126"/>
    </location>
</feature>
<dbReference type="PANTHER" id="PTHR46832:SF1">
    <property type="entry name" value="5'-METHYLTHIOADENOSINE_S-ADENOSYLHOMOCYSTEINE NUCLEOSIDASE"/>
    <property type="match status" value="1"/>
</dbReference>
<feature type="transmembrane region" description="Helical" evidence="1">
    <location>
        <begin position="286"/>
        <end position="305"/>
    </location>
</feature>
<feature type="transmembrane region" description="Helical" evidence="1">
    <location>
        <begin position="351"/>
        <end position="375"/>
    </location>
</feature>
<keyword evidence="1" id="KW-0472">Membrane</keyword>
<sequence length="641" mass="69581">MTTAEVVDSRHLPFAVARAAARAVRRAEHGRQAYRTVRPEGTMGWFRGRGPLGVMLVVAAHEGRLVWRGPDSFALLKPPMTMDEPYPAGGLRLLLLRIVDRRWETLCFAGPPALAVVAALGCVPLHLWRTAIVLALLGMLYVTFCVSGVVAAGFRGLLRSLRRRREGELAAESLPARQWSMPLCHETDAGRAGDLMREVSDRLSRLVVRRVRAASEPQGGQPDGVFVTEVLLCLVNGITTTAMRDAVPRQQRVGLPFGVGTDVVVLEPRDQVPGGAKRTFNTASFFLWYVFGSAGVLLMLAHLVADQERRSCGDRCAGRPTGYGEALRWLGQRLLLSDPPDLRPQSPGMALLGWLVSIMALMTVPVAVVALQQVWRAADRMNKRFDEETDAVLARPKILLLVATQGEQRATLDVFRRRGAKPYLERRSPHTVHRLGTVAGAELMLASAVGDPSSSAGVAQVATSIISQWRPRYLVLVGTCFGLNPGEQALGDIAVSRQTRDVAHQAVTDVDGRAHRLDRGPRPSPSAELLGVLTAAADSWSGPAVHIGPILGATTLYRSDEAIVELRRRHPDAVAGDMESHLLNGVAATRKVEWIAVRGIADWGNAKKSDTHRHQAAVNAAEFVLHAIDLGLLSHPSDASR</sequence>
<dbReference type="EMBL" id="JAFEUO010000002">
    <property type="protein sequence ID" value="MBM7082974.1"/>
    <property type="molecule type" value="Genomic_DNA"/>
</dbReference>
<evidence type="ECO:0000259" key="2">
    <source>
        <dbReference type="Pfam" id="PF01048"/>
    </source>
</evidence>
<dbReference type="Gene3D" id="3.40.50.1580">
    <property type="entry name" value="Nucleoside phosphorylase domain"/>
    <property type="match status" value="1"/>
</dbReference>
<keyword evidence="4" id="KW-1185">Reference proteome</keyword>
<evidence type="ECO:0000256" key="1">
    <source>
        <dbReference type="SAM" id="Phobius"/>
    </source>
</evidence>
<proteinExistence type="predicted"/>
<dbReference type="Pfam" id="PF01048">
    <property type="entry name" value="PNP_UDP_1"/>
    <property type="match status" value="1"/>
</dbReference>
<name>A0ABS2J9C2_9ACTN</name>
<gene>
    <name evidence="3" type="ORF">JQN84_10570</name>
</gene>
<evidence type="ECO:0000313" key="3">
    <source>
        <dbReference type="EMBL" id="MBM7082974.1"/>
    </source>
</evidence>
<dbReference type="RefSeq" id="WP_204958131.1">
    <property type="nucleotide sequence ID" value="NZ_JAFEUO010000002.1"/>
</dbReference>
<keyword evidence="1" id="KW-0812">Transmembrane</keyword>
<reference evidence="3 4" key="1">
    <citation type="submission" date="2021-02" db="EMBL/GenBank/DDBJ databases">
        <authorList>
            <person name="Lee D.-H."/>
        </authorList>
    </citation>
    <scope>NUCLEOTIDE SEQUENCE [LARGE SCALE GENOMIC DNA]</scope>
    <source>
        <strain evidence="3 4">MMS20-R2-29</strain>
    </source>
</reference>
<accession>A0ABS2J9C2</accession>
<comment type="caution">
    <text evidence="3">The sequence shown here is derived from an EMBL/GenBank/DDBJ whole genome shotgun (WGS) entry which is preliminary data.</text>
</comment>
<evidence type="ECO:0000313" key="4">
    <source>
        <dbReference type="Proteomes" id="UP000809587"/>
    </source>
</evidence>
<keyword evidence="1" id="KW-1133">Transmembrane helix</keyword>
<dbReference type="InterPro" id="IPR000845">
    <property type="entry name" value="Nucleoside_phosphorylase_d"/>
</dbReference>
<feature type="domain" description="Nucleoside phosphorylase" evidence="2">
    <location>
        <begin position="398"/>
        <end position="628"/>
    </location>
</feature>